<dbReference type="NCBIfam" id="NF041278">
    <property type="entry name" value="CmcJ_NvfI_EfuI"/>
    <property type="match status" value="1"/>
</dbReference>
<feature type="domain" description="GST N-terminal" evidence="3">
    <location>
        <begin position="1"/>
        <end position="82"/>
    </location>
</feature>
<dbReference type="SFLD" id="SFLDG00358">
    <property type="entry name" value="Main_(cytGST)"/>
    <property type="match status" value="1"/>
</dbReference>
<dbReference type="PANTHER" id="PTHR34598:SF3">
    <property type="entry name" value="OXIDOREDUCTASE AN1597"/>
    <property type="match status" value="1"/>
</dbReference>
<dbReference type="Proteomes" id="UP000799437">
    <property type="component" value="Unassembled WGS sequence"/>
</dbReference>
<dbReference type="InterPro" id="IPR004046">
    <property type="entry name" value="GST_C"/>
</dbReference>
<dbReference type="SFLD" id="SFLDS00019">
    <property type="entry name" value="Glutathione_Transferase_(cytos"/>
    <property type="match status" value="1"/>
</dbReference>
<feature type="domain" description="GST C-terminal" evidence="4">
    <location>
        <begin position="87"/>
        <end position="218"/>
    </location>
</feature>
<keyword evidence="1" id="KW-0560">Oxidoreductase</keyword>
<dbReference type="InterPro" id="IPR040079">
    <property type="entry name" value="Glutathione_S-Trfase"/>
</dbReference>
<dbReference type="Pfam" id="PF02798">
    <property type="entry name" value="GST_N"/>
    <property type="match status" value="1"/>
</dbReference>
<dbReference type="InterPro" id="IPR036282">
    <property type="entry name" value="Glutathione-S-Trfase_C_sf"/>
</dbReference>
<dbReference type="EMBL" id="ML996573">
    <property type="protein sequence ID" value="KAF2757636.1"/>
    <property type="molecule type" value="Genomic_DNA"/>
</dbReference>
<reference evidence="5" key="1">
    <citation type="journal article" date="2020" name="Stud. Mycol.">
        <title>101 Dothideomycetes genomes: a test case for predicting lifestyles and emergence of pathogens.</title>
        <authorList>
            <person name="Haridas S."/>
            <person name="Albert R."/>
            <person name="Binder M."/>
            <person name="Bloem J."/>
            <person name="Labutti K."/>
            <person name="Salamov A."/>
            <person name="Andreopoulos B."/>
            <person name="Baker S."/>
            <person name="Barry K."/>
            <person name="Bills G."/>
            <person name="Bluhm B."/>
            <person name="Cannon C."/>
            <person name="Castanera R."/>
            <person name="Culley D."/>
            <person name="Daum C."/>
            <person name="Ezra D."/>
            <person name="Gonzalez J."/>
            <person name="Henrissat B."/>
            <person name="Kuo A."/>
            <person name="Liang C."/>
            <person name="Lipzen A."/>
            <person name="Lutzoni F."/>
            <person name="Magnuson J."/>
            <person name="Mondo S."/>
            <person name="Nolan M."/>
            <person name="Ohm R."/>
            <person name="Pangilinan J."/>
            <person name="Park H.-J."/>
            <person name="Ramirez L."/>
            <person name="Alfaro M."/>
            <person name="Sun H."/>
            <person name="Tritt A."/>
            <person name="Yoshinaga Y."/>
            <person name="Zwiers L.-H."/>
            <person name="Turgeon B."/>
            <person name="Goodwin S."/>
            <person name="Spatafora J."/>
            <person name="Crous P."/>
            <person name="Grigoriev I."/>
        </authorList>
    </citation>
    <scope>NUCLEOTIDE SEQUENCE</scope>
    <source>
        <strain evidence="5">CBS 121739</strain>
    </source>
</reference>
<keyword evidence="6" id="KW-1185">Reference proteome</keyword>
<dbReference type="AlphaFoldDB" id="A0A6A6W6V2"/>
<dbReference type="InterPro" id="IPR010987">
    <property type="entry name" value="Glutathione-S-Trfase_C-like"/>
</dbReference>
<comment type="similarity">
    <text evidence="2">Belongs to the asaB hydroxylase/desaturase family.</text>
</comment>
<dbReference type="Pfam" id="PF00043">
    <property type="entry name" value="GST_C"/>
    <property type="match status" value="1"/>
</dbReference>
<gene>
    <name evidence="5" type="ORF">EJ05DRAFT_476865</name>
</gene>
<dbReference type="OrthoDB" id="412788at2759"/>
<dbReference type="SUPFAM" id="SSF52833">
    <property type="entry name" value="Thioredoxin-like"/>
    <property type="match status" value="1"/>
</dbReference>
<accession>A0A6A6W6V2</accession>
<dbReference type="InterPro" id="IPR044053">
    <property type="entry name" value="AsaB-like"/>
</dbReference>
<proteinExistence type="inferred from homology"/>
<dbReference type="Gene3D" id="3.40.30.10">
    <property type="entry name" value="Glutaredoxin"/>
    <property type="match status" value="1"/>
</dbReference>
<organism evidence="5 6">
    <name type="scientific">Pseudovirgaria hyperparasitica</name>
    <dbReference type="NCBI Taxonomy" id="470096"/>
    <lineage>
        <taxon>Eukaryota</taxon>
        <taxon>Fungi</taxon>
        <taxon>Dikarya</taxon>
        <taxon>Ascomycota</taxon>
        <taxon>Pezizomycotina</taxon>
        <taxon>Dothideomycetes</taxon>
        <taxon>Dothideomycetes incertae sedis</taxon>
        <taxon>Acrospermales</taxon>
        <taxon>Acrospermaceae</taxon>
        <taxon>Pseudovirgaria</taxon>
    </lineage>
</organism>
<evidence type="ECO:0000259" key="4">
    <source>
        <dbReference type="PROSITE" id="PS50405"/>
    </source>
</evidence>
<dbReference type="RefSeq" id="XP_033600087.1">
    <property type="nucleotide sequence ID" value="XM_033744125.1"/>
</dbReference>
<evidence type="ECO:0000259" key="3">
    <source>
        <dbReference type="PROSITE" id="PS50404"/>
    </source>
</evidence>
<evidence type="ECO:0000313" key="6">
    <source>
        <dbReference type="Proteomes" id="UP000799437"/>
    </source>
</evidence>
<dbReference type="InterPro" id="IPR036249">
    <property type="entry name" value="Thioredoxin-like_sf"/>
</dbReference>
<evidence type="ECO:0000256" key="2">
    <source>
        <dbReference type="ARBA" id="ARBA00023604"/>
    </source>
</evidence>
<dbReference type="Gene3D" id="1.20.1050.10">
    <property type="match status" value="1"/>
</dbReference>
<sequence>MGIELYLDPCTVNSRKVLAGLDLMKIEYKSTNVDYFKGEHKSDWFTKINPMQTMPAATDGDLTITESNAILQYAADTAGSDAYYPKDLRQRAQVNKWLLWEASAWFPSCYVYLVEFVAKPLLKATPDQAVIDAEEPKFRKYAGILEAQLSKTKYLVGDTPTIADIAVASPMHLYAAQRLPLDQYPNLKRWYTQGIEPLEAWKKTQGAVNKALLPNGPPSVRTTVNYTKAVDRLTELYFYEDEKAKDIHEPGDLAREITVTDGWQQWDKFHLDKNGFSLHSFNTSYSNDWENDEAVRSEFYPDVVSFLEKTLGATRVLVFDHTIRSERNSQKALTDEKNTSQRSPVMLVHCDYTAESGPKRVEQLLPDESKDLLSRRVAFINVWKPINRVVEERPLAMCDVESCEDKDFFKLYLRYRERTGENYVLNYSNKHKWYYFSRMSPNQVILLKTFDSAMDGRARFVGHTAFVDPTSPKDAPMRESVEIRTICFF</sequence>
<dbReference type="PROSITE" id="PS50404">
    <property type="entry name" value="GST_NTER"/>
    <property type="match status" value="1"/>
</dbReference>
<evidence type="ECO:0000313" key="5">
    <source>
        <dbReference type="EMBL" id="KAF2757636.1"/>
    </source>
</evidence>
<dbReference type="SUPFAM" id="SSF47616">
    <property type="entry name" value="GST C-terminal domain-like"/>
    <property type="match status" value="1"/>
</dbReference>
<evidence type="ECO:0008006" key="7">
    <source>
        <dbReference type="Google" id="ProtNLM"/>
    </source>
</evidence>
<dbReference type="PROSITE" id="PS50405">
    <property type="entry name" value="GST_CTER"/>
    <property type="match status" value="1"/>
</dbReference>
<protein>
    <recommendedName>
        <fullName evidence="7">Glutathione S-transferase</fullName>
    </recommendedName>
</protein>
<dbReference type="InterPro" id="IPR004045">
    <property type="entry name" value="Glutathione_S-Trfase_N"/>
</dbReference>
<dbReference type="PANTHER" id="PTHR34598">
    <property type="entry name" value="BLL6449 PROTEIN"/>
    <property type="match status" value="1"/>
</dbReference>
<evidence type="ECO:0000256" key="1">
    <source>
        <dbReference type="ARBA" id="ARBA00023002"/>
    </source>
</evidence>
<name>A0A6A6W6V2_9PEZI</name>
<dbReference type="GO" id="GO:0016491">
    <property type="term" value="F:oxidoreductase activity"/>
    <property type="evidence" value="ECO:0007669"/>
    <property type="project" value="UniProtKB-KW"/>
</dbReference>
<dbReference type="GeneID" id="54485179"/>